<dbReference type="InterPro" id="IPR016082">
    <property type="entry name" value="Ribosomal_uL30_ferredoxin-like"/>
</dbReference>
<dbReference type="Gene3D" id="1.10.15.30">
    <property type="match status" value="1"/>
</dbReference>
<dbReference type="PANTHER" id="PTHR11524:SF16">
    <property type="entry name" value="LARGE RIBOSOMAL SUBUNIT PROTEIN UL30"/>
    <property type="match status" value="1"/>
</dbReference>
<organism evidence="6 7">
    <name type="scientific">Vavraia culicis (isolate floridensis)</name>
    <name type="common">Microsporidian parasite</name>
    <dbReference type="NCBI Taxonomy" id="948595"/>
    <lineage>
        <taxon>Eukaryota</taxon>
        <taxon>Fungi</taxon>
        <taxon>Fungi incertae sedis</taxon>
        <taxon>Microsporidia</taxon>
        <taxon>Pleistophoridae</taxon>
        <taxon>Vavraia</taxon>
    </lineage>
</organism>
<evidence type="ECO:0000256" key="3">
    <source>
        <dbReference type="ARBA" id="ARBA00023274"/>
    </source>
</evidence>
<dbReference type="Pfam" id="PF00327">
    <property type="entry name" value="Ribosomal_L30"/>
    <property type="match status" value="1"/>
</dbReference>
<dbReference type="HOGENOM" id="CLU_055156_0_0_1"/>
<dbReference type="Gene3D" id="3.30.1390.20">
    <property type="entry name" value="Ribosomal protein L30, ferredoxin-like fold domain"/>
    <property type="match status" value="1"/>
</dbReference>
<comment type="similarity">
    <text evidence="1">Belongs to the universal ribosomal protein uL30 family.</text>
</comment>
<dbReference type="GO" id="GO:0022625">
    <property type="term" value="C:cytosolic large ribosomal subunit"/>
    <property type="evidence" value="ECO:0007669"/>
    <property type="project" value="TreeGrafter"/>
</dbReference>
<dbReference type="OrthoDB" id="28644at2759"/>
<proteinExistence type="inferred from homology"/>
<evidence type="ECO:0000259" key="5">
    <source>
        <dbReference type="Pfam" id="PF00327"/>
    </source>
</evidence>
<keyword evidence="4" id="KW-0175">Coiled coil</keyword>
<gene>
    <name evidence="6" type="ORF">VCUG_02361</name>
</gene>
<evidence type="ECO:0000256" key="1">
    <source>
        <dbReference type="ARBA" id="ARBA00007594"/>
    </source>
</evidence>
<dbReference type="OMA" id="NPNGHKK"/>
<evidence type="ECO:0000256" key="2">
    <source>
        <dbReference type="ARBA" id="ARBA00022980"/>
    </source>
</evidence>
<dbReference type="AlphaFoldDB" id="L2GRA0"/>
<dbReference type="GeneID" id="19880224"/>
<reference evidence="7" key="1">
    <citation type="submission" date="2011-03" db="EMBL/GenBank/DDBJ databases">
        <title>The genome sequence of Vavraia culicis strain floridensis.</title>
        <authorList>
            <consortium name="The Broad Institute Genome Sequencing Platform"/>
            <person name="Cuomo C."/>
            <person name="Becnel J."/>
            <person name="Sanscrainte N."/>
            <person name="Young S.K."/>
            <person name="Zeng Q."/>
            <person name="Gargeya S."/>
            <person name="Fitzgerald M."/>
            <person name="Haas B."/>
            <person name="Abouelleil A."/>
            <person name="Alvarado L."/>
            <person name="Arachchi H.M."/>
            <person name="Berlin A."/>
            <person name="Chapman S.B."/>
            <person name="Gearin G."/>
            <person name="Goldberg J."/>
            <person name="Griggs A."/>
            <person name="Gujja S."/>
            <person name="Hansen M."/>
            <person name="Heiman D."/>
            <person name="Howarth C."/>
            <person name="Larimer J."/>
            <person name="Lui A."/>
            <person name="MacDonald P.J.P."/>
            <person name="McCowen C."/>
            <person name="Montmayeur A."/>
            <person name="Murphy C."/>
            <person name="Neiman D."/>
            <person name="Pearson M."/>
            <person name="Priest M."/>
            <person name="Roberts A."/>
            <person name="Saif S."/>
            <person name="Shea T."/>
            <person name="Sisk P."/>
            <person name="Stolte C."/>
            <person name="Sykes S."/>
            <person name="Wortman J."/>
            <person name="Nusbaum C."/>
            <person name="Birren B."/>
        </authorList>
    </citation>
    <scope>NUCLEOTIDE SEQUENCE [LARGE SCALE GENOMIC DNA]</scope>
    <source>
        <strain evidence="7">floridensis</strain>
    </source>
</reference>
<dbReference type="InterPro" id="IPR039699">
    <property type="entry name" value="Ribosomal_uL30"/>
</dbReference>
<dbReference type="GO" id="GO:0000463">
    <property type="term" value="P:maturation of LSU-rRNA from tricistronic rRNA transcript (SSU-rRNA, 5.8S rRNA, LSU-rRNA)"/>
    <property type="evidence" value="ECO:0007669"/>
    <property type="project" value="TreeGrafter"/>
</dbReference>
<evidence type="ECO:0000313" key="7">
    <source>
        <dbReference type="Proteomes" id="UP000011081"/>
    </source>
</evidence>
<dbReference type="InterPro" id="IPR036919">
    <property type="entry name" value="Ribo_uL30_ferredoxin-like_sf"/>
</dbReference>
<name>L2GRA0_VAVCU</name>
<keyword evidence="7" id="KW-1185">Reference proteome</keyword>
<evidence type="ECO:0000313" key="6">
    <source>
        <dbReference type="EMBL" id="ELA46159.1"/>
    </source>
</evidence>
<dbReference type="FunCoup" id="L2GRA0">
    <property type="interactions" value="201"/>
</dbReference>
<dbReference type="InterPro" id="IPR035808">
    <property type="entry name" value="Ribosomal_uL30_euk_arc"/>
</dbReference>
<protein>
    <submittedName>
        <fullName evidence="6">60S ribosomal protein L7</fullName>
    </submittedName>
</protein>
<dbReference type="InParanoid" id="L2GRA0"/>
<dbReference type="SUPFAM" id="SSF55129">
    <property type="entry name" value="Ribosomal protein L30p/L7e"/>
    <property type="match status" value="1"/>
</dbReference>
<dbReference type="VEuPathDB" id="MicrosporidiaDB:VCUG_02361"/>
<keyword evidence="2 6" id="KW-0689">Ribosomal protein</keyword>
<dbReference type="Proteomes" id="UP000011081">
    <property type="component" value="Unassembled WGS sequence"/>
</dbReference>
<accession>L2GRA0</accession>
<dbReference type="EMBL" id="GL877460">
    <property type="protein sequence ID" value="ELA46159.1"/>
    <property type="molecule type" value="Genomic_DNA"/>
</dbReference>
<keyword evidence="3" id="KW-0687">Ribonucleoprotein</keyword>
<dbReference type="STRING" id="948595.L2GRA0"/>
<feature type="domain" description="Large ribosomal subunit protein uL30-like ferredoxin-like fold" evidence="5">
    <location>
        <begin position="86"/>
        <end position="133"/>
    </location>
</feature>
<dbReference type="GO" id="GO:0003735">
    <property type="term" value="F:structural constituent of ribosome"/>
    <property type="evidence" value="ECO:0007669"/>
    <property type="project" value="TreeGrafter"/>
</dbReference>
<evidence type="ECO:0000256" key="4">
    <source>
        <dbReference type="SAM" id="Coils"/>
    </source>
</evidence>
<dbReference type="PANTHER" id="PTHR11524">
    <property type="entry name" value="60S RIBOSOMAL PROTEIN L7"/>
    <property type="match status" value="1"/>
</dbReference>
<dbReference type="RefSeq" id="XP_008075370.1">
    <property type="nucleotide sequence ID" value="XM_008077179.1"/>
</dbReference>
<dbReference type="CDD" id="cd01657">
    <property type="entry name" value="Ribosomal_L7_archeal_euk"/>
    <property type="match status" value="1"/>
</dbReference>
<sequence>MNVSLKDLPPYSYTSREEYSRKLQGLKEAQQQAYQERVEKNKEHALNRVMQITAEYKKSELDKDMKEKQAAITNKLYVSGDPQFFVVILIRSMIRMPATLKKICELFRLKKINTLVIVRNNESNRRMLQKLRNFIAYGFIDVNLLRALIYKRGLGRIDNKAVNLTNENIEDVFEGELRCVEEIVYHIHYGTEHFKVVNNFLMPFGLNCPKGGFRGKKNRDYVEGGCAGNWYNEIGALVKRMID</sequence>
<dbReference type="GO" id="GO:0003723">
    <property type="term" value="F:RNA binding"/>
    <property type="evidence" value="ECO:0007669"/>
    <property type="project" value="TreeGrafter"/>
</dbReference>
<feature type="coiled-coil region" evidence="4">
    <location>
        <begin position="16"/>
        <end position="55"/>
    </location>
</feature>